<dbReference type="InterPro" id="IPR057005">
    <property type="entry name" value="Phage_TAC_17"/>
</dbReference>
<keyword evidence="3" id="KW-1185">Reference proteome</keyword>
<proteinExistence type="predicted"/>
<dbReference type="GeneID" id="55630564"/>
<organism evidence="2 3">
    <name type="scientific">Gordonia phage Secretariat</name>
    <dbReference type="NCBI Taxonomy" id="2725616"/>
    <lineage>
        <taxon>Viruses</taxon>
        <taxon>Duplodnaviria</taxon>
        <taxon>Heunggongvirae</taxon>
        <taxon>Uroviricota</taxon>
        <taxon>Caudoviricetes</taxon>
        <taxon>Deejayvirinae</taxon>
        <taxon>Secretariatvirus</taxon>
        <taxon>Secretariatvirus secretariat</taxon>
    </lineage>
</organism>
<dbReference type="EMBL" id="MT310850">
    <property type="protein sequence ID" value="QJD49631.1"/>
    <property type="molecule type" value="Genomic_DNA"/>
</dbReference>
<evidence type="ECO:0000256" key="1">
    <source>
        <dbReference type="SAM" id="MobiDB-lite"/>
    </source>
</evidence>
<feature type="region of interest" description="Disordered" evidence="1">
    <location>
        <begin position="161"/>
        <end position="192"/>
    </location>
</feature>
<dbReference type="KEGG" id="vg:55630564"/>
<evidence type="ECO:0008006" key="4">
    <source>
        <dbReference type="Google" id="ProtNLM"/>
    </source>
</evidence>
<name>A0A6M3T6S1_9CAUD</name>
<sequence>MLKQSVRYTDFDDNEAIETLYFNLTKTELTDNLNLKDELENLQQDFVGDPKRVLTEKEIRRILDLVKTFMRLSYGVRSEDGKRFIKTSEIWEEFTQTAAYDAFLFSLFQDPTNALNFMTGILPKDLRQAALDAANKQAGGTDAIKTASVLAAQAEQAKRAEAAEAAKQEAPTLSAVEDIPDKKPVLSDNPTQEELEAMVAWMSRNQ</sequence>
<evidence type="ECO:0000313" key="2">
    <source>
        <dbReference type="EMBL" id="QJD49631.1"/>
    </source>
</evidence>
<evidence type="ECO:0000313" key="3">
    <source>
        <dbReference type="Proteomes" id="UP000501526"/>
    </source>
</evidence>
<dbReference type="RefSeq" id="YP_009859464.1">
    <property type="nucleotide sequence ID" value="NC_048876.1"/>
</dbReference>
<dbReference type="Pfam" id="PF23803">
    <property type="entry name" value="Phage_TAC_17"/>
    <property type="match status" value="1"/>
</dbReference>
<accession>A0A6M3T6S1</accession>
<dbReference type="Proteomes" id="UP000501526">
    <property type="component" value="Segment"/>
</dbReference>
<protein>
    <recommendedName>
        <fullName evidence="4">Tail assembly chaperone</fullName>
    </recommendedName>
</protein>
<reference evidence="2 3" key="1">
    <citation type="submission" date="2020-04" db="EMBL/GenBank/DDBJ databases">
        <authorList>
            <person name="Chase M.A."/>
            <person name="Coleman C.N."/>
            <person name="Cunha M.O."/>
            <person name="Daffner M."/>
            <person name="Deam C.J."/>
            <person name="Deloso L.J."/>
            <person name="Desomma A.M."/>
            <person name="Gallardo J."/>
            <person name="Horne M.E."/>
            <person name="Kanahan O.P."/>
            <person name="Lam V."/>
            <person name="Morgan R.T."/>
            <person name="Mustor E.M."/>
            <person name="Ricardo-Iglesias M."/>
            <person name="Sartorio C.J."/>
            <person name="Sciacchitano A.R."/>
            <person name="Tvenstrup A.W."/>
            <person name="Wood A.R."/>
            <person name="Pollenz R.S."/>
            <person name="Garlena R.A."/>
            <person name="Russell D.A."/>
            <person name="Pope W.H."/>
            <person name="Jacobs-Sera D."/>
            <person name="Hatfull G.F."/>
        </authorList>
    </citation>
    <scope>NUCLEOTIDE SEQUENCE [LARGE SCALE GENOMIC DNA]</scope>
</reference>
<gene>
    <name evidence="2" type="primary">54</name>
    <name evidence="2" type="ORF">SEA_SECRETARIAT_54</name>
</gene>